<sequence>MNPQEVLSERTSSARAWLVRARRSGSHEFNTVLGVLKGALAASVSWYIAQELIGAQMPAFAPFTAVLMMQVTVYRSAVQSLRYIGAVLLGVGVQAFLAFTAGPDVLTFAVVALITLTIGHLRFLGAQGPQVPTAAFFAFSTFLTATGFTGRLEQLGEIVALVAVGCVVGTLVNLVVFPPMRHRSVEWSISALSHSLCDLLGDLSRELEDGELGERQTSSWRNRANSMQSSVEQARVSVRAARESLVINPARFLRKHRSHASFEGYGQLVEALGRAASHVSSLARALHLWADKDERPAHEGFFARYGELVGALGEFARALSQLDEDSFGKQEESLRRSVSKAQEHLDALTDPPEQGDPPPFDDLTQPYSILLIEGRRLMDEMQYCCDIVEHYVDERTR</sequence>
<reference evidence="8 9" key="1">
    <citation type="submission" date="2020-09" db="EMBL/GenBank/DDBJ databases">
        <title>Diversity and distribution of actinomycetes associated with coral in the coast of Hainan.</title>
        <authorList>
            <person name="Li F."/>
        </authorList>
    </citation>
    <scope>NUCLEOTIDE SEQUENCE [LARGE SCALE GENOMIC DNA]</scope>
    <source>
        <strain evidence="8 9">HNM0947</strain>
    </source>
</reference>
<evidence type="ECO:0008006" key="10">
    <source>
        <dbReference type="Google" id="ProtNLM"/>
    </source>
</evidence>
<keyword evidence="2" id="KW-1003">Cell membrane</keyword>
<organism evidence="8 9">
    <name type="scientific">Nocardiopsis coralli</name>
    <dbReference type="NCBI Taxonomy" id="2772213"/>
    <lineage>
        <taxon>Bacteria</taxon>
        <taxon>Bacillati</taxon>
        <taxon>Actinomycetota</taxon>
        <taxon>Actinomycetes</taxon>
        <taxon>Streptosporangiales</taxon>
        <taxon>Nocardiopsidaceae</taxon>
        <taxon>Nocardiopsis</taxon>
    </lineage>
</organism>
<keyword evidence="9" id="KW-1185">Reference proteome</keyword>
<evidence type="ECO:0000256" key="4">
    <source>
        <dbReference type="ARBA" id="ARBA00022989"/>
    </source>
</evidence>
<keyword evidence="4 7" id="KW-1133">Transmembrane helix</keyword>
<feature type="transmembrane region" description="Helical" evidence="7">
    <location>
        <begin position="105"/>
        <end position="124"/>
    </location>
</feature>
<dbReference type="Proteomes" id="UP000806528">
    <property type="component" value="Unassembled WGS sequence"/>
</dbReference>
<comment type="caution">
    <text evidence="8">The sequence shown here is derived from an EMBL/GenBank/DDBJ whole genome shotgun (WGS) entry which is preliminary data.</text>
</comment>
<feature type="transmembrane region" description="Helical" evidence="7">
    <location>
        <begin position="131"/>
        <end position="152"/>
    </location>
</feature>
<evidence type="ECO:0000256" key="1">
    <source>
        <dbReference type="ARBA" id="ARBA00004651"/>
    </source>
</evidence>
<keyword evidence="5 7" id="KW-0472">Membrane</keyword>
<comment type="subcellular location">
    <subcellularLocation>
        <location evidence="1">Cell membrane</location>
        <topology evidence="1">Multi-pass membrane protein</topology>
    </subcellularLocation>
</comment>
<dbReference type="EMBL" id="JADBGI010000019">
    <property type="protein sequence ID" value="MBE3001015.1"/>
    <property type="molecule type" value="Genomic_DNA"/>
</dbReference>
<gene>
    <name evidence="8" type="ORF">IDM40_20285</name>
</gene>
<feature type="transmembrane region" description="Helical" evidence="7">
    <location>
        <begin position="55"/>
        <end position="74"/>
    </location>
</feature>
<protein>
    <recommendedName>
        <fullName evidence="10">Aromatic acid exporter family member 1</fullName>
    </recommendedName>
</protein>
<dbReference type="Pfam" id="PF06081">
    <property type="entry name" value="ArAE_1"/>
    <property type="match status" value="1"/>
</dbReference>
<keyword evidence="3 7" id="KW-0812">Transmembrane</keyword>
<dbReference type="InterPro" id="IPR010343">
    <property type="entry name" value="ArAE_1"/>
</dbReference>
<feature type="compositionally biased region" description="Basic and acidic residues" evidence="6">
    <location>
        <begin position="330"/>
        <end position="347"/>
    </location>
</feature>
<evidence type="ECO:0000256" key="7">
    <source>
        <dbReference type="SAM" id="Phobius"/>
    </source>
</evidence>
<evidence type="ECO:0000313" key="9">
    <source>
        <dbReference type="Proteomes" id="UP000806528"/>
    </source>
</evidence>
<feature type="region of interest" description="Disordered" evidence="6">
    <location>
        <begin position="330"/>
        <end position="363"/>
    </location>
</feature>
<accession>A0ABR9PAZ4</accession>
<dbReference type="RefSeq" id="WP_193123611.1">
    <property type="nucleotide sequence ID" value="NZ_JADBGI010000019.1"/>
</dbReference>
<name>A0ABR9PAZ4_9ACTN</name>
<evidence type="ECO:0000256" key="6">
    <source>
        <dbReference type="SAM" id="MobiDB-lite"/>
    </source>
</evidence>
<feature type="transmembrane region" description="Helical" evidence="7">
    <location>
        <begin position="81"/>
        <end position="99"/>
    </location>
</feature>
<evidence type="ECO:0000313" key="8">
    <source>
        <dbReference type="EMBL" id="MBE3001015.1"/>
    </source>
</evidence>
<evidence type="ECO:0000256" key="3">
    <source>
        <dbReference type="ARBA" id="ARBA00022692"/>
    </source>
</evidence>
<evidence type="ECO:0000256" key="5">
    <source>
        <dbReference type="ARBA" id="ARBA00023136"/>
    </source>
</evidence>
<evidence type="ECO:0000256" key="2">
    <source>
        <dbReference type="ARBA" id="ARBA00022475"/>
    </source>
</evidence>
<feature type="transmembrane region" description="Helical" evidence="7">
    <location>
        <begin position="158"/>
        <end position="177"/>
    </location>
</feature>
<feature type="transmembrane region" description="Helical" evidence="7">
    <location>
        <begin position="29"/>
        <end position="49"/>
    </location>
</feature>
<proteinExistence type="predicted"/>